<gene>
    <name evidence="1" type="ORF">COK86_08775</name>
</gene>
<sequence length="65" mass="7439">MYPALTGSKTLISKFSSRKGVRWRSTACKCPIGSTNNPRGMNKPPRIKVSLYLICRRMSFLNCEW</sequence>
<evidence type="ECO:0000313" key="2">
    <source>
        <dbReference type="Proteomes" id="UP000224076"/>
    </source>
</evidence>
<proteinExistence type="predicted"/>
<organism evidence="1 2">
    <name type="scientific">Bacillus cereus</name>
    <dbReference type="NCBI Taxonomy" id="1396"/>
    <lineage>
        <taxon>Bacteria</taxon>
        <taxon>Bacillati</taxon>
        <taxon>Bacillota</taxon>
        <taxon>Bacilli</taxon>
        <taxon>Bacillales</taxon>
        <taxon>Bacillaceae</taxon>
        <taxon>Bacillus</taxon>
        <taxon>Bacillus cereus group</taxon>
    </lineage>
</organism>
<protein>
    <submittedName>
        <fullName evidence="1">Uncharacterized protein</fullName>
    </submittedName>
</protein>
<comment type="caution">
    <text evidence="1">The sequence shown here is derived from an EMBL/GenBank/DDBJ whole genome shotgun (WGS) entry which is preliminary data.</text>
</comment>
<evidence type="ECO:0000313" key="1">
    <source>
        <dbReference type="EMBL" id="PFU44318.1"/>
    </source>
</evidence>
<dbReference type="Proteomes" id="UP000224076">
    <property type="component" value="Unassembled WGS sequence"/>
</dbReference>
<accession>A0A2B0TYD0</accession>
<reference evidence="1 2" key="1">
    <citation type="submission" date="2017-09" db="EMBL/GenBank/DDBJ databases">
        <title>Large-scale bioinformatics analysis of Bacillus genomes uncovers conserved roles of natural products in bacterial physiology.</title>
        <authorList>
            <consortium name="Agbiome Team Llc"/>
            <person name="Bleich R.M."/>
            <person name="Grubbs K.J."/>
            <person name="Santa Maria K.C."/>
            <person name="Allen S.E."/>
            <person name="Farag S."/>
            <person name="Shank E.A."/>
            <person name="Bowers A."/>
        </authorList>
    </citation>
    <scope>NUCLEOTIDE SEQUENCE [LARGE SCALE GENOMIC DNA]</scope>
    <source>
        <strain evidence="1 2">AFS061806</strain>
    </source>
</reference>
<dbReference type="AlphaFoldDB" id="A0A2B0TYD0"/>
<dbReference type="EMBL" id="NVDG01000017">
    <property type="protein sequence ID" value="PFU44318.1"/>
    <property type="molecule type" value="Genomic_DNA"/>
</dbReference>
<name>A0A2B0TYD0_BACCE</name>